<sequence>MRYGLHSFWRFLDLNENIYFDEGTYWISPEATSQNSENIFWNISTNDTLGNFFHVNRNDGNGWVKFDINGGFNAVYHLSGNCVPMPVKISTVDGGTANLLIGQTLALKATSNGNPLNEISWAIESGDSGIINSTGIVTGVKEGKIIIKASLINSPQTFGLFEVTVLDPNACKKEVISNDLEDGFVFAGDSNQRLAVDIDVPSGSNFTINSVQPTVINYATSFKFTFYKDNNGLPGEIINTQNGSIDHDEVTGLNFEYYFHRYNVKLDSPVTFTEGKYWMEIESDALGWESTTLGPLGLAGAALNDNNSEWHLIEGENEFVYSLNGICISDELSTNENFSKTGLTYYPNPVNDDLSVYANKNIVSIEVFNFAGQKAISKTFNSKDTRLDVSKLLPGVYIVNARLMDGTTKTFKIIKK</sequence>
<dbReference type="RefSeq" id="WP_089872680.1">
    <property type="nucleotide sequence ID" value="NZ_FNBH01000001.1"/>
</dbReference>
<dbReference type="InterPro" id="IPR026444">
    <property type="entry name" value="Secre_tail"/>
</dbReference>
<name>A0A1G7JTL3_9FLAO</name>
<dbReference type="EMBL" id="FNBH01000001">
    <property type="protein sequence ID" value="SDF28134.1"/>
    <property type="molecule type" value="Genomic_DNA"/>
</dbReference>
<evidence type="ECO:0000313" key="4">
    <source>
        <dbReference type="Proteomes" id="UP000199203"/>
    </source>
</evidence>
<dbReference type="InterPro" id="IPR008964">
    <property type="entry name" value="Invasin/intimin_cell_adhesion"/>
</dbReference>
<reference evidence="4" key="1">
    <citation type="submission" date="2016-10" db="EMBL/GenBank/DDBJ databases">
        <authorList>
            <person name="Varghese N."/>
            <person name="Submissions S."/>
        </authorList>
    </citation>
    <scope>NUCLEOTIDE SEQUENCE [LARGE SCALE GENOMIC DNA]</scope>
    <source>
        <strain evidence="4">DSM 19684</strain>
    </source>
</reference>
<keyword evidence="4" id="KW-1185">Reference proteome</keyword>
<keyword evidence="1" id="KW-0732">Signal</keyword>
<organism evidence="3 4">
    <name type="scientific">Epilithonimonas hungarica</name>
    <dbReference type="NCBI Taxonomy" id="454006"/>
    <lineage>
        <taxon>Bacteria</taxon>
        <taxon>Pseudomonadati</taxon>
        <taxon>Bacteroidota</taxon>
        <taxon>Flavobacteriia</taxon>
        <taxon>Flavobacteriales</taxon>
        <taxon>Weeksellaceae</taxon>
        <taxon>Chryseobacterium group</taxon>
        <taxon>Epilithonimonas</taxon>
    </lineage>
</organism>
<dbReference type="AlphaFoldDB" id="A0A1G7JTL3"/>
<dbReference type="STRING" id="454006.SAMN05421825_1478"/>
<dbReference type="SUPFAM" id="SSF49373">
    <property type="entry name" value="Invasin/intimin cell-adhesion fragments"/>
    <property type="match status" value="1"/>
</dbReference>
<dbReference type="Proteomes" id="UP000199203">
    <property type="component" value="Unassembled WGS sequence"/>
</dbReference>
<evidence type="ECO:0000256" key="1">
    <source>
        <dbReference type="ARBA" id="ARBA00022729"/>
    </source>
</evidence>
<protein>
    <submittedName>
        <fullName evidence="3">Por secretion system C-terminal sorting domain-containing protein</fullName>
    </submittedName>
</protein>
<feature type="domain" description="Secretion system C-terminal sorting" evidence="2">
    <location>
        <begin position="346"/>
        <end position="409"/>
    </location>
</feature>
<accession>A0A1G7JTL3</accession>
<evidence type="ECO:0000313" key="3">
    <source>
        <dbReference type="EMBL" id="SDF28134.1"/>
    </source>
</evidence>
<proteinExistence type="predicted"/>
<evidence type="ECO:0000259" key="2">
    <source>
        <dbReference type="Pfam" id="PF18962"/>
    </source>
</evidence>
<dbReference type="Pfam" id="PF18962">
    <property type="entry name" value="Por_Secre_tail"/>
    <property type="match status" value="1"/>
</dbReference>
<gene>
    <name evidence="3" type="ORF">SAMN05421825_1478</name>
</gene>
<dbReference type="NCBIfam" id="TIGR04183">
    <property type="entry name" value="Por_Secre_tail"/>
    <property type="match status" value="1"/>
</dbReference>